<evidence type="ECO:0000313" key="7">
    <source>
        <dbReference type="Proteomes" id="UP000612282"/>
    </source>
</evidence>
<feature type="domain" description="Protein kinase" evidence="5">
    <location>
        <begin position="12"/>
        <end position="256"/>
    </location>
</feature>
<dbReference type="InterPro" id="IPR051681">
    <property type="entry name" value="Ser/Thr_Kinases-Pseudokinases"/>
</dbReference>
<evidence type="ECO:0000313" key="6">
    <source>
        <dbReference type="EMBL" id="GID61473.1"/>
    </source>
</evidence>
<feature type="compositionally biased region" description="Basic and acidic residues" evidence="4">
    <location>
        <begin position="270"/>
        <end position="285"/>
    </location>
</feature>
<evidence type="ECO:0000256" key="3">
    <source>
        <dbReference type="PROSITE-ProRule" id="PRU10141"/>
    </source>
</evidence>
<evidence type="ECO:0000256" key="2">
    <source>
        <dbReference type="ARBA" id="ARBA00022840"/>
    </source>
</evidence>
<dbReference type="Gene3D" id="1.10.510.10">
    <property type="entry name" value="Transferase(Phosphotransferase) domain 1"/>
    <property type="match status" value="1"/>
</dbReference>
<feature type="binding site" evidence="3">
    <location>
        <position position="39"/>
    </location>
    <ligand>
        <name>ATP</name>
        <dbReference type="ChEBI" id="CHEBI:30616"/>
    </ligand>
</feature>
<dbReference type="InterPro" id="IPR008271">
    <property type="entry name" value="Ser/Thr_kinase_AS"/>
</dbReference>
<evidence type="ECO:0000259" key="5">
    <source>
        <dbReference type="PROSITE" id="PS50011"/>
    </source>
</evidence>
<dbReference type="PANTHER" id="PTHR44329">
    <property type="entry name" value="SERINE/THREONINE-PROTEIN KINASE TNNI3K-RELATED"/>
    <property type="match status" value="1"/>
</dbReference>
<sequence length="493" mass="53193">MQGATLQLGKFWKIGERLGGGGFGQVYAAAGGGEDAAVKFVKRLPGAQGELLFVDLGEARNVVPVIDQGETEDAWVIVMPQAEKSLRDLLNEIGGAGLGVGAAVGVLTDIAQALGDLAGRVVHRDLKPENVLLVDGRWCLADFGISRFADATTAPDTRKFSKTPLYAAPEQWRDERATSATDVYGFGVIAYELITGRRPFVGPDVSDLREQHLHETPAPLPNVPVTLAALVMECLYKQAEARPAATDLERRLDGVLIPAATAGLSRLQAAHHEQVGKRAEEERSASRAASASERRERLLDAARQNYLSISGTIRASLADAAPSPAAIPSPRDGQWTMRLGQATLRMTPPITASTDRWGDPGHPLFDVIAVAEIGLRIPAGRNRYEGRSHALWYCDALEEGRFGWYELAFMHNPLMARTSSVAPFALGPGPESAGALSSGMDVLQLAWPFTKLTGEDLDGVISRWAGWLVDASSPGWSQPSLMPEVEIPWVWRR</sequence>
<dbReference type="CDD" id="cd14014">
    <property type="entry name" value="STKc_PknB_like"/>
    <property type="match status" value="1"/>
</dbReference>
<dbReference type="InterPro" id="IPR000719">
    <property type="entry name" value="Prot_kinase_dom"/>
</dbReference>
<dbReference type="SMART" id="SM00220">
    <property type="entry name" value="S_TKc"/>
    <property type="match status" value="1"/>
</dbReference>
<dbReference type="SUPFAM" id="SSF56112">
    <property type="entry name" value="Protein kinase-like (PK-like)"/>
    <property type="match status" value="1"/>
</dbReference>
<dbReference type="InterPro" id="IPR017441">
    <property type="entry name" value="Protein_kinase_ATP_BS"/>
</dbReference>
<gene>
    <name evidence="6" type="ORF">Aco03nite_098770</name>
</gene>
<dbReference type="PROSITE" id="PS00108">
    <property type="entry name" value="PROTEIN_KINASE_ST"/>
    <property type="match status" value="1"/>
</dbReference>
<feature type="region of interest" description="Disordered" evidence="4">
    <location>
        <begin position="268"/>
        <end position="295"/>
    </location>
</feature>
<keyword evidence="2 3" id="KW-0067">ATP-binding</keyword>
<dbReference type="Proteomes" id="UP000612282">
    <property type="component" value="Unassembled WGS sequence"/>
</dbReference>
<evidence type="ECO:0000256" key="4">
    <source>
        <dbReference type="SAM" id="MobiDB-lite"/>
    </source>
</evidence>
<dbReference type="PROSITE" id="PS50011">
    <property type="entry name" value="PROTEIN_KINASE_DOM"/>
    <property type="match status" value="1"/>
</dbReference>
<comment type="caution">
    <text evidence="6">The sequence shown here is derived from an EMBL/GenBank/DDBJ whole genome shotgun (WGS) entry which is preliminary data.</text>
</comment>
<protein>
    <recommendedName>
        <fullName evidence="5">Protein kinase domain-containing protein</fullName>
    </recommendedName>
</protein>
<evidence type="ECO:0000256" key="1">
    <source>
        <dbReference type="ARBA" id="ARBA00022741"/>
    </source>
</evidence>
<proteinExistence type="predicted"/>
<dbReference type="PROSITE" id="PS00107">
    <property type="entry name" value="PROTEIN_KINASE_ATP"/>
    <property type="match status" value="1"/>
</dbReference>
<keyword evidence="1 3" id="KW-0547">Nucleotide-binding</keyword>
<dbReference type="InterPro" id="IPR011009">
    <property type="entry name" value="Kinase-like_dom_sf"/>
</dbReference>
<name>A0ABQ3XSM6_9ACTN</name>
<dbReference type="EMBL" id="BOMG01000127">
    <property type="protein sequence ID" value="GID61473.1"/>
    <property type="molecule type" value="Genomic_DNA"/>
</dbReference>
<reference evidence="6 7" key="1">
    <citation type="submission" date="2021-01" db="EMBL/GenBank/DDBJ databases">
        <title>Whole genome shotgun sequence of Actinoplanes couchii NBRC 106145.</title>
        <authorList>
            <person name="Komaki H."/>
            <person name="Tamura T."/>
        </authorList>
    </citation>
    <scope>NUCLEOTIDE SEQUENCE [LARGE SCALE GENOMIC DNA]</scope>
    <source>
        <strain evidence="6 7">NBRC 106145</strain>
    </source>
</reference>
<keyword evidence="7" id="KW-1185">Reference proteome</keyword>
<organism evidence="6 7">
    <name type="scientific">Actinoplanes couchii</name>
    <dbReference type="NCBI Taxonomy" id="403638"/>
    <lineage>
        <taxon>Bacteria</taxon>
        <taxon>Bacillati</taxon>
        <taxon>Actinomycetota</taxon>
        <taxon>Actinomycetes</taxon>
        <taxon>Micromonosporales</taxon>
        <taxon>Micromonosporaceae</taxon>
        <taxon>Actinoplanes</taxon>
    </lineage>
</organism>
<dbReference type="Pfam" id="PF00069">
    <property type="entry name" value="Pkinase"/>
    <property type="match status" value="1"/>
</dbReference>
<accession>A0ABQ3XSM6</accession>